<evidence type="ECO:0000256" key="4">
    <source>
        <dbReference type="ARBA" id="ARBA00022989"/>
    </source>
</evidence>
<dbReference type="GO" id="GO:0000166">
    <property type="term" value="F:nucleotide binding"/>
    <property type="evidence" value="ECO:0007669"/>
    <property type="project" value="UniProtKB-KW"/>
</dbReference>
<evidence type="ECO:0000256" key="6">
    <source>
        <dbReference type="ARBA" id="ARBA00023239"/>
    </source>
</evidence>
<dbReference type="AlphaFoldDB" id="C3YRA6"/>
<dbReference type="InParanoid" id="C3YRA6"/>
<dbReference type="InterPro" id="IPR013587">
    <property type="entry name" value="Nitrate/nitrite_sensing"/>
</dbReference>
<gene>
    <name evidence="10" type="ORF">BRAFLDRAFT_75526</name>
</gene>
<dbReference type="GO" id="GO:0016020">
    <property type="term" value="C:membrane"/>
    <property type="evidence" value="ECO:0007669"/>
    <property type="project" value="UniProtKB-SubCell"/>
</dbReference>
<evidence type="ECO:0000259" key="9">
    <source>
        <dbReference type="PROSITE" id="PS50125"/>
    </source>
</evidence>
<keyword evidence="6" id="KW-0456">Lyase</keyword>
<reference evidence="10" key="1">
    <citation type="journal article" date="2008" name="Nature">
        <title>The amphioxus genome and the evolution of the chordate karyotype.</title>
        <authorList>
            <consortium name="US DOE Joint Genome Institute (JGI-PGF)"/>
            <person name="Putnam N.H."/>
            <person name="Butts T."/>
            <person name="Ferrier D.E.K."/>
            <person name="Furlong R.F."/>
            <person name="Hellsten U."/>
            <person name="Kawashima T."/>
            <person name="Robinson-Rechavi M."/>
            <person name="Shoguchi E."/>
            <person name="Terry A."/>
            <person name="Yu J.-K."/>
            <person name="Benito-Gutierrez E.L."/>
            <person name="Dubchak I."/>
            <person name="Garcia-Fernandez J."/>
            <person name="Gibson-Brown J.J."/>
            <person name="Grigoriev I.V."/>
            <person name="Horton A.C."/>
            <person name="de Jong P.J."/>
            <person name="Jurka J."/>
            <person name="Kapitonov V.V."/>
            <person name="Kohara Y."/>
            <person name="Kuroki Y."/>
            <person name="Lindquist E."/>
            <person name="Lucas S."/>
            <person name="Osoegawa K."/>
            <person name="Pennacchio L.A."/>
            <person name="Salamov A.A."/>
            <person name="Satou Y."/>
            <person name="Sauka-Spengler T."/>
            <person name="Schmutz J."/>
            <person name="Shin-I T."/>
            <person name="Toyoda A."/>
            <person name="Bronner-Fraser M."/>
            <person name="Fujiyama A."/>
            <person name="Holland L.Z."/>
            <person name="Holland P.W.H."/>
            <person name="Satoh N."/>
            <person name="Rokhsar D.S."/>
        </authorList>
    </citation>
    <scope>NUCLEOTIDE SEQUENCE [LARGE SCALE GENOMIC DNA]</scope>
    <source>
        <strain evidence="10">S238N-H82</strain>
        <tissue evidence="10">Testes</tissue>
    </source>
</reference>
<dbReference type="PROSITE" id="PS50125">
    <property type="entry name" value="GUANYLATE_CYCLASE_2"/>
    <property type="match status" value="1"/>
</dbReference>
<protein>
    <recommendedName>
        <fullName evidence="9">Guanylate cyclase domain-containing protein</fullName>
    </recommendedName>
</protein>
<comment type="subcellular location">
    <subcellularLocation>
        <location evidence="1">Membrane</location>
    </subcellularLocation>
</comment>
<keyword evidence="3" id="KW-0547">Nucleotide-binding</keyword>
<feature type="compositionally biased region" description="Acidic residues" evidence="7">
    <location>
        <begin position="546"/>
        <end position="653"/>
    </location>
</feature>
<dbReference type="PANTHER" id="PTHR11920:SF501">
    <property type="entry name" value="GUANYLATE CYCLASE 32E"/>
    <property type="match status" value="1"/>
</dbReference>
<accession>C3YRA6</accession>
<evidence type="ECO:0000256" key="1">
    <source>
        <dbReference type="ARBA" id="ARBA00004370"/>
    </source>
</evidence>
<evidence type="ECO:0000256" key="2">
    <source>
        <dbReference type="ARBA" id="ARBA00022692"/>
    </source>
</evidence>
<dbReference type="eggNOG" id="KOG1023">
    <property type="taxonomic scope" value="Eukaryota"/>
</dbReference>
<proteinExistence type="predicted"/>
<evidence type="ECO:0000256" key="7">
    <source>
        <dbReference type="SAM" id="MobiDB-lite"/>
    </source>
</evidence>
<keyword evidence="2 8" id="KW-0812">Transmembrane</keyword>
<dbReference type="Gene3D" id="3.30.70.1230">
    <property type="entry name" value="Nucleotide cyclase"/>
    <property type="match status" value="1"/>
</dbReference>
<dbReference type="STRING" id="7739.C3YRA6"/>
<dbReference type="InterPro" id="IPR001054">
    <property type="entry name" value="A/G_cyclase"/>
</dbReference>
<feature type="transmembrane region" description="Helical" evidence="8">
    <location>
        <begin position="21"/>
        <end position="43"/>
    </location>
</feature>
<dbReference type="SMART" id="SM00044">
    <property type="entry name" value="CYCc"/>
    <property type="match status" value="1"/>
</dbReference>
<dbReference type="Pfam" id="PF08376">
    <property type="entry name" value="NIT"/>
    <property type="match status" value="1"/>
</dbReference>
<keyword evidence="4 8" id="KW-1133">Transmembrane helix</keyword>
<evidence type="ECO:0000313" key="10">
    <source>
        <dbReference type="EMBL" id="EEN57103.1"/>
    </source>
</evidence>
<evidence type="ECO:0000256" key="8">
    <source>
        <dbReference type="SAM" id="Phobius"/>
    </source>
</evidence>
<evidence type="ECO:0000256" key="5">
    <source>
        <dbReference type="ARBA" id="ARBA00023136"/>
    </source>
</evidence>
<evidence type="ECO:0000256" key="3">
    <source>
        <dbReference type="ARBA" id="ARBA00022741"/>
    </source>
</evidence>
<dbReference type="FunFam" id="3.30.70.1230:FF:000107">
    <property type="entry name" value="Guanylate cyclase"/>
    <property type="match status" value="1"/>
</dbReference>
<name>C3YRA6_BRAFL</name>
<dbReference type="GO" id="GO:0009190">
    <property type="term" value="P:cyclic nucleotide biosynthetic process"/>
    <property type="evidence" value="ECO:0007669"/>
    <property type="project" value="InterPro"/>
</dbReference>
<dbReference type="SUPFAM" id="SSF55073">
    <property type="entry name" value="Nucleotide cyclase"/>
    <property type="match status" value="1"/>
</dbReference>
<dbReference type="Pfam" id="PF00211">
    <property type="entry name" value="Guanylate_cyc"/>
    <property type="match status" value="1"/>
</dbReference>
<dbReference type="GO" id="GO:0035556">
    <property type="term" value="P:intracellular signal transduction"/>
    <property type="evidence" value="ECO:0007669"/>
    <property type="project" value="InterPro"/>
</dbReference>
<feature type="region of interest" description="Disordered" evidence="7">
    <location>
        <begin position="546"/>
        <end position="659"/>
    </location>
</feature>
<sequence length="725" mass="79962">MDEDPAVDEARRALSRRRISFRMFCMLVLAAIPVLGMVVHSSLNLQDAKQQKDAGEAVSNDIFLSTQQGKVVVNVAVERGTTALYVSSGGDSLVHERFPKLYGNTDGAMAALQQYKWPKMSDLPWHFQSLGNLRSYIREHRGRLSVNHTTVEEQLKFYTDINAFFISRLGTTVRKVDTSQVWTNVVAYHMIVMSEEYTGLERAMGSVFYARGGLTVDASLYYNKVKFFGQTCLDLALSYAPDVAAIFQDVYVNSTLEKGIKNMRQKIHVNDVSVDPNVHLGLHWFDNMTSYIGILRRLDEHLSKKILDMVDENVQELDLRLSLNIIILVVVIVVSPLITYGVHKMAYDTQSIACRLQKVELERQKADGILYQIFPKSVADCMKKNNAVAARQFKHVTVMFSDVVGFEDISASLSAHRLVDLLNRLYHTLDSAIDLYDVNKVESTGGAYLIVSGLPTKNGDKHAGEIASLALHFLSAADIFNPLHVCGKIKLRIGIHTGSCVAGVVGYKRPRYHVFGRTVNIAHRLQTSGEGMADFFRYLKNSTSVDDDDDDDVGSGDSDDVAGNDDVFVDVDVGDDDDGAVYDADDVDGGYGDGDYDGDDNDNDNGDGNDVDVGDDDAVYDDDVDDGYGDGNDVGDDDGDDDDDVDDGDDVGDGDAGRIQISAATQLVLEELGGYNMAKRTESPDEVKELFAYEDDDTYWLLGKVLSGRPGMLSRDALVLSYKGI</sequence>
<dbReference type="InterPro" id="IPR050401">
    <property type="entry name" value="Cyclic_nucleotide_synthase"/>
</dbReference>
<dbReference type="PANTHER" id="PTHR11920">
    <property type="entry name" value="GUANYLYL CYCLASE"/>
    <property type="match status" value="1"/>
</dbReference>
<organism>
    <name type="scientific">Branchiostoma floridae</name>
    <name type="common">Florida lancelet</name>
    <name type="synonym">Amphioxus</name>
    <dbReference type="NCBI Taxonomy" id="7739"/>
    <lineage>
        <taxon>Eukaryota</taxon>
        <taxon>Metazoa</taxon>
        <taxon>Chordata</taxon>
        <taxon>Cephalochordata</taxon>
        <taxon>Leptocardii</taxon>
        <taxon>Amphioxiformes</taxon>
        <taxon>Branchiostomatidae</taxon>
        <taxon>Branchiostoma</taxon>
    </lineage>
</organism>
<dbReference type="Gene3D" id="6.10.250.780">
    <property type="match status" value="1"/>
</dbReference>
<dbReference type="EMBL" id="GG666547">
    <property type="protein sequence ID" value="EEN57103.1"/>
    <property type="molecule type" value="Genomic_DNA"/>
</dbReference>
<keyword evidence="5 8" id="KW-0472">Membrane</keyword>
<dbReference type="InterPro" id="IPR029787">
    <property type="entry name" value="Nucleotide_cyclase"/>
</dbReference>
<dbReference type="CDD" id="cd07302">
    <property type="entry name" value="CHD"/>
    <property type="match status" value="1"/>
</dbReference>
<feature type="domain" description="Guanylate cyclase" evidence="9">
    <location>
        <begin position="397"/>
        <end position="526"/>
    </location>
</feature>
<dbReference type="GO" id="GO:0016829">
    <property type="term" value="F:lyase activity"/>
    <property type="evidence" value="ECO:0007669"/>
    <property type="project" value="UniProtKB-KW"/>
</dbReference>